<dbReference type="GO" id="GO:0016874">
    <property type="term" value="F:ligase activity"/>
    <property type="evidence" value="ECO:0007669"/>
    <property type="project" value="UniProtKB-KW"/>
</dbReference>
<dbReference type="Proteomes" id="UP001498771">
    <property type="component" value="Unassembled WGS sequence"/>
</dbReference>
<evidence type="ECO:0000256" key="1">
    <source>
        <dbReference type="SAM" id="MobiDB-lite"/>
    </source>
</evidence>
<evidence type="ECO:0000313" key="3">
    <source>
        <dbReference type="EMBL" id="KAK7202458.1"/>
    </source>
</evidence>
<evidence type="ECO:0000313" key="4">
    <source>
        <dbReference type="Proteomes" id="UP001498771"/>
    </source>
</evidence>
<comment type="caution">
    <text evidence="3">The sequence shown here is derived from an EMBL/GenBank/DDBJ whole genome shotgun (WGS) entry which is preliminary data.</text>
</comment>
<sequence>MHVLITNDDGPPGKDSPYIAYFIQKLRELTDWDISVALPDCQKSWIGKAHFVGKTMTASYITPAAEPELPYEGPYYKKKNDGSEEWVLLDGTPASCAQVGIHHLFKEKGPVDLVIAGPNYGRNSSAVFILSSGTIGGAMEGALCGVPAIGVSFAYSSRNHVADHINTACSVSVRLIKHLCETWPKDDSVDLFSINVPLGPELREDVKIMYTNILANRWGSAFEYVEDPITVQADGTVVEQTDRLEPTEEDGKLTFKWLPNLAAVTGTTADEPTGTDKWAIGEGYVSVSPLKANFQGAPGLSGELKLTPSDAQSKTASLPQFTAVITYPPESYIYPLLVANLKKVAPGVEIKTDPSDPVLEEGSGVKVLHYADYEDLNFERMMGDDEMYLACSYIYRKALIRKNFLAHSIANYAVKHPDTILKRNFPESYELELDYAEYLDEMLDDIYEFRDQLQEEKNWWILKPSMSDRGQGIRIFKTFQELQEIFESFEESDDEEEEEEEEEGEPKSISEGNGIVTSQIRHFLIQRYIEKPLLLPSCGMRKFHIRTYVVASQALKVYVYKDMLALFAKQRYSSPDEIADLEIHLTNTCLQGDKVDEGSVRRFWDLEGFDKEKVWDQIKATTAETFAAAVGLGRVHFQPIPNAFEIYGLDFLVDEDLTTRLLEVNAYPDFGQTGEDLKVLVDGLFACVADQIVVPFFGGESRQGGLSEEKGNRLALVYEQDVSGGW</sequence>
<dbReference type="InterPro" id="IPR004344">
    <property type="entry name" value="TTL/TTLL_fam"/>
</dbReference>
<dbReference type="Pfam" id="PF01975">
    <property type="entry name" value="SurE"/>
    <property type="match status" value="1"/>
</dbReference>
<gene>
    <name evidence="3" type="ORF">BZA70DRAFT_252296</name>
</gene>
<dbReference type="InterPro" id="IPR002828">
    <property type="entry name" value="SurE-like_Pase/nucleotidase"/>
</dbReference>
<dbReference type="PANTHER" id="PTHR47551">
    <property type="entry name" value="TUBULIN--TYROSINE LIGASE PBY1-RELATED"/>
    <property type="match status" value="1"/>
</dbReference>
<dbReference type="Gene3D" id="3.30.1490.20">
    <property type="entry name" value="ATP-grasp fold, A domain"/>
    <property type="match status" value="1"/>
</dbReference>
<dbReference type="Pfam" id="PF03133">
    <property type="entry name" value="TTL"/>
    <property type="match status" value="1"/>
</dbReference>
<dbReference type="SUPFAM" id="SSF56059">
    <property type="entry name" value="Glutathione synthetase ATP-binding domain-like"/>
    <property type="match status" value="1"/>
</dbReference>
<protein>
    <submittedName>
        <fullName evidence="3">Tubulin-tyrosine ligase family-domain-containing protein</fullName>
    </submittedName>
</protein>
<keyword evidence="3" id="KW-0436">Ligase</keyword>
<dbReference type="Gene3D" id="3.40.1210.10">
    <property type="entry name" value="Survival protein SurE-like phosphatase/nucleotidase"/>
    <property type="match status" value="1"/>
</dbReference>
<dbReference type="GeneID" id="90036230"/>
<feature type="compositionally biased region" description="Acidic residues" evidence="1">
    <location>
        <begin position="489"/>
        <end position="504"/>
    </location>
</feature>
<evidence type="ECO:0000259" key="2">
    <source>
        <dbReference type="Pfam" id="PF01975"/>
    </source>
</evidence>
<feature type="domain" description="Survival protein SurE-like phosphatase/nucleotidase" evidence="2">
    <location>
        <begin position="3"/>
        <end position="218"/>
    </location>
</feature>
<accession>A0ABR1F062</accession>
<dbReference type="SUPFAM" id="SSF64167">
    <property type="entry name" value="SurE-like"/>
    <property type="match status" value="1"/>
</dbReference>
<dbReference type="PANTHER" id="PTHR47551:SF1">
    <property type="entry name" value="TUBULIN--TYROSINE LIGASE PBY1-RELATED"/>
    <property type="match status" value="1"/>
</dbReference>
<proteinExistence type="predicted"/>
<dbReference type="InterPro" id="IPR013815">
    <property type="entry name" value="ATP_grasp_subdomain_1"/>
</dbReference>
<reference evidence="3 4" key="1">
    <citation type="submission" date="2024-03" db="EMBL/GenBank/DDBJ databases">
        <title>Genome-scale model development and genomic sequencing of the oleaginous clade Lipomyces.</title>
        <authorList>
            <consortium name="Lawrence Berkeley National Laboratory"/>
            <person name="Czajka J.J."/>
            <person name="Han Y."/>
            <person name="Kim J."/>
            <person name="Mondo S.J."/>
            <person name="Hofstad B.A."/>
            <person name="Robles A."/>
            <person name="Haridas S."/>
            <person name="Riley R."/>
            <person name="LaButti K."/>
            <person name="Pangilinan J."/>
            <person name="Andreopoulos W."/>
            <person name="Lipzen A."/>
            <person name="Yan J."/>
            <person name="Wang M."/>
            <person name="Ng V."/>
            <person name="Grigoriev I.V."/>
            <person name="Spatafora J.W."/>
            <person name="Magnuson J.K."/>
            <person name="Baker S.E."/>
            <person name="Pomraning K.R."/>
        </authorList>
    </citation>
    <scope>NUCLEOTIDE SEQUENCE [LARGE SCALE GENOMIC DNA]</scope>
    <source>
        <strain evidence="3 4">Phaff 52-87</strain>
    </source>
</reference>
<organism evidence="3 4">
    <name type="scientific">Myxozyma melibiosi</name>
    <dbReference type="NCBI Taxonomy" id="54550"/>
    <lineage>
        <taxon>Eukaryota</taxon>
        <taxon>Fungi</taxon>
        <taxon>Dikarya</taxon>
        <taxon>Ascomycota</taxon>
        <taxon>Saccharomycotina</taxon>
        <taxon>Lipomycetes</taxon>
        <taxon>Lipomycetales</taxon>
        <taxon>Lipomycetaceae</taxon>
        <taxon>Myxozyma</taxon>
    </lineage>
</organism>
<dbReference type="InterPro" id="IPR036523">
    <property type="entry name" value="SurE-like_sf"/>
</dbReference>
<dbReference type="NCBIfam" id="TIGR00087">
    <property type="entry name" value="surE"/>
    <property type="match status" value="1"/>
</dbReference>
<dbReference type="Gene3D" id="3.30.470.20">
    <property type="entry name" value="ATP-grasp fold, B domain"/>
    <property type="match status" value="1"/>
</dbReference>
<dbReference type="InterPro" id="IPR027746">
    <property type="entry name" value="TTL"/>
</dbReference>
<dbReference type="RefSeq" id="XP_064765491.1">
    <property type="nucleotide sequence ID" value="XM_064910718.1"/>
</dbReference>
<keyword evidence="4" id="KW-1185">Reference proteome</keyword>
<feature type="region of interest" description="Disordered" evidence="1">
    <location>
        <begin position="489"/>
        <end position="512"/>
    </location>
</feature>
<dbReference type="PROSITE" id="PS51221">
    <property type="entry name" value="TTL"/>
    <property type="match status" value="1"/>
</dbReference>
<dbReference type="EMBL" id="JBBJBU010000017">
    <property type="protein sequence ID" value="KAK7202458.1"/>
    <property type="molecule type" value="Genomic_DNA"/>
</dbReference>
<name>A0ABR1F062_9ASCO</name>